<dbReference type="InterPro" id="IPR011009">
    <property type="entry name" value="Kinase-like_dom_sf"/>
</dbReference>
<accession>A0AAD7FEK1</accession>
<evidence type="ECO:0000256" key="4">
    <source>
        <dbReference type="ARBA" id="ARBA00022840"/>
    </source>
</evidence>
<reference evidence="7" key="1">
    <citation type="submission" date="2023-03" db="EMBL/GenBank/DDBJ databases">
        <title>Massive genome expansion in bonnet fungi (Mycena s.s.) driven by repeated elements and novel gene families across ecological guilds.</title>
        <authorList>
            <consortium name="Lawrence Berkeley National Laboratory"/>
            <person name="Harder C.B."/>
            <person name="Miyauchi S."/>
            <person name="Viragh M."/>
            <person name="Kuo A."/>
            <person name="Thoen E."/>
            <person name="Andreopoulos B."/>
            <person name="Lu D."/>
            <person name="Skrede I."/>
            <person name="Drula E."/>
            <person name="Henrissat B."/>
            <person name="Morin E."/>
            <person name="Kohler A."/>
            <person name="Barry K."/>
            <person name="LaButti K."/>
            <person name="Morin E."/>
            <person name="Salamov A."/>
            <person name="Lipzen A."/>
            <person name="Mereny Z."/>
            <person name="Hegedus B."/>
            <person name="Baldrian P."/>
            <person name="Stursova M."/>
            <person name="Weitz H."/>
            <person name="Taylor A."/>
            <person name="Grigoriev I.V."/>
            <person name="Nagy L.G."/>
            <person name="Martin F."/>
            <person name="Kauserud H."/>
        </authorList>
    </citation>
    <scope>NUCLEOTIDE SEQUENCE</scope>
    <source>
        <strain evidence="7">9284</strain>
    </source>
</reference>
<feature type="compositionally biased region" description="Polar residues" evidence="5">
    <location>
        <begin position="1"/>
        <end position="19"/>
    </location>
</feature>
<dbReference type="GO" id="GO:0004674">
    <property type="term" value="F:protein serine/threonine kinase activity"/>
    <property type="evidence" value="ECO:0007669"/>
    <property type="project" value="TreeGrafter"/>
</dbReference>
<keyword evidence="3 7" id="KW-0418">Kinase</keyword>
<dbReference type="EMBL" id="JARKIF010000018">
    <property type="protein sequence ID" value="KAJ7619452.1"/>
    <property type="molecule type" value="Genomic_DNA"/>
</dbReference>
<dbReference type="InterPro" id="IPR000719">
    <property type="entry name" value="Prot_kinase_dom"/>
</dbReference>
<organism evidence="7 8">
    <name type="scientific">Roridomyces roridus</name>
    <dbReference type="NCBI Taxonomy" id="1738132"/>
    <lineage>
        <taxon>Eukaryota</taxon>
        <taxon>Fungi</taxon>
        <taxon>Dikarya</taxon>
        <taxon>Basidiomycota</taxon>
        <taxon>Agaricomycotina</taxon>
        <taxon>Agaricomycetes</taxon>
        <taxon>Agaricomycetidae</taxon>
        <taxon>Agaricales</taxon>
        <taxon>Marasmiineae</taxon>
        <taxon>Mycenaceae</taxon>
        <taxon>Roridomyces</taxon>
    </lineage>
</organism>
<evidence type="ECO:0000313" key="8">
    <source>
        <dbReference type="Proteomes" id="UP001221142"/>
    </source>
</evidence>
<dbReference type="AlphaFoldDB" id="A0AAD7FEK1"/>
<gene>
    <name evidence="7" type="ORF">FB45DRAFT_159567</name>
</gene>
<dbReference type="InterPro" id="IPR008266">
    <property type="entry name" value="Tyr_kinase_AS"/>
</dbReference>
<dbReference type="InterPro" id="IPR001245">
    <property type="entry name" value="Ser-Thr/Tyr_kinase_cat_dom"/>
</dbReference>
<dbReference type="Pfam" id="PF07714">
    <property type="entry name" value="PK_Tyr_Ser-Thr"/>
    <property type="match status" value="1"/>
</dbReference>
<feature type="domain" description="Protein kinase" evidence="6">
    <location>
        <begin position="180"/>
        <end position="384"/>
    </location>
</feature>
<dbReference type="InterPro" id="IPR051681">
    <property type="entry name" value="Ser/Thr_Kinases-Pseudokinases"/>
</dbReference>
<dbReference type="PROSITE" id="PS00109">
    <property type="entry name" value="PROTEIN_KINASE_TYR"/>
    <property type="match status" value="1"/>
</dbReference>
<evidence type="ECO:0000256" key="1">
    <source>
        <dbReference type="ARBA" id="ARBA00022679"/>
    </source>
</evidence>
<evidence type="ECO:0000313" key="7">
    <source>
        <dbReference type="EMBL" id="KAJ7619452.1"/>
    </source>
</evidence>
<dbReference type="PROSITE" id="PS50011">
    <property type="entry name" value="PROTEIN_KINASE_DOM"/>
    <property type="match status" value="1"/>
</dbReference>
<dbReference type="PANTHER" id="PTHR44329:SF288">
    <property type="entry name" value="MITOGEN-ACTIVATED PROTEIN KINASE KINASE KINASE 20"/>
    <property type="match status" value="1"/>
</dbReference>
<sequence>MSVIEVQTTLSGRSTSAGLGSTMEDVSVPPKEVYESSFAFLKDVCRRTNSDASLLLQLSMTADNIVNAIVDSVNCRRVLLQLSSEIGLANNSDWRNALQLDERRIATHLETIFSSKSTEGLVLVLTGESAQCFLDVVQDTLNRGLLIAPEQNRKARRIIRKLSEASESLPSSLFISGVIGRDPHPMFAGGYGDIYRAEYKTGTVALKHMRHFIQTSDLRDIRLKLCREALVWKDLHHPNILTFIGIDRDSFPGSLCLVSPWMEHGTVLKYLKDQGRQNVDRLLYEIAQGLEYLHSHNIVHGDLRGTNILIKDDWSACLADFGLSVLASTTASVHTSARAGSPYWMAPELIDPARFGCRYARTPASDVYAFGCVCLEVGSFPFMA</sequence>
<protein>
    <submittedName>
        <fullName evidence="7">Kinase-like domain-containing protein</fullName>
    </submittedName>
</protein>
<dbReference type="SUPFAM" id="SSF56112">
    <property type="entry name" value="Protein kinase-like (PK-like)"/>
    <property type="match status" value="1"/>
</dbReference>
<evidence type="ECO:0000259" key="6">
    <source>
        <dbReference type="PROSITE" id="PS50011"/>
    </source>
</evidence>
<keyword evidence="1" id="KW-0808">Transferase</keyword>
<keyword evidence="8" id="KW-1185">Reference proteome</keyword>
<dbReference type="Gene3D" id="1.10.510.10">
    <property type="entry name" value="Transferase(Phosphotransferase) domain 1"/>
    <property type="match status" value="1"/>
</dbReference>
<dbReference type="PANTHER" id="PTHR44329">
    <property type="entry name" value="SERINE/THREONINE-PROTEIN KINASE TNNI3K-RELATED"/>
    <property type="match status" value="1"/>
</dbReference>
<name>A0AAD7FEK1_9AGAR</name>
<proteinExistence type="predicted"/>
<evidence type="ECO:0000256" key="5">
    <source>
        <dbReference type="SAM" id="MobiDB-lite"/>
    </source>
</evidence>
<keyword evidence="2" id="KW-0547">Nucleotide-binding</keyword>
<keyword evidence="4" id="KW-0067">ATP-binding</keyword>
<comment type="caution">
    <text evidence="7">The sequence shown here is derived from an EMBL/GenBank/DDBJ whole genome shotgun (WGS) entry which is preliminary data.</text>
</comment>
<dbReference type="GO" id="GO:0005524">
    <property type="term" value="F:ATP binding"/>
    <property type="evidence" value="ECO:0007669"/>
    <property type="project" value="UniProtKB-KW"/>
</dbReference>
<evidence type="ECO:0000256" key="3">
    <source>
        <dbReference type="ARBA" id="ARBA00022777"/>
    </source>
</evidence>
<dbReference type="Proteomes" id="UP001221142">
    <property type="component" value="Unassembled WGS sequence"/>
</dbReference>
<evidence type="ECO:0000256" key="2">
    <source>
        <dbReference type="ARBA" id="ARBA00022741"/>
    </source>
</evidence>
<feature type="region of interest" description="Disordered" evidence="5">
    <location>
        <begin position="1"/>
        <end position="23"/>
    </location>
</feature>